<proteinExistence type="predicted"/>
<name>A0A6J3L8D2_9HYME</name>
<accession>A0A6J3L8D2</accession>
<dbReference type="AlphaFoldDB" id="A0A6J3L8D2"/>
<dbReference type="GeneID" id="117240122"/>
<keyword evidence="2" id="KW-1185">Reference proteome</keyword>
<organism evidence="2 3">
    <name type="scientific">Bombus vosnesenskii</name>
    <dbReference type="NCBI Taxonomy" id="207650"/>
    <lineage>
        <taxon>Eukaryota</taxon>
        <taxon>Metazoa</taxon>
        <taxon>Ecdysozoa</taxon>
        <taxon>Arthropoda</taxon>
        <taxon>Hexapoda</taxon>
        <taxon>Insecta</taxon>
        <taxon>Pterygota</taxon>
        <taxon>Neoptera</taxon>
        <taxon>Endopterygota</taxon>
        <taxon>Hymenoptera</taxon>
        <taxon>Apocrita</taxon>
        <taxon>Aculeata</taxon>
        <taxon>Apoidea</taxon>
        <taxon>Anthophila</taxon>
        <taxon>Apidae</taxon>
        <taxon>Bombus</taxon>
        <taxon>Pyrobombus</taxon>
    </lineage>
</organism>
<sequence length="171" mass="19320">MISRWCADCGLRIVREKTEVIFLTGKRIPKVIETNVEGYLLTTRQEVKYLGVQLDCNRRFGAHLEKVCGKADTLTGAFRSLLPNIDGPTGSVRKLNCRVWESMVLYATLVWGKVVEIKKNRNILKRAPRAALTRVSMAYRTASHAALCVLMGIMPIYFTAALRTEKYRIGV</sequence>
<keyword evidence="1" id="KW-1133">Transmembrane helix</keyword>
<dbReference type="RefSeq" id="XP_033361888.1">
    <property type="nucleotide sequence ID" value="XM_033505997.1"/>
</dbReference>
<dbReference type="KEGG" id="bvk:117240122"/>
<feature type="transmembrane region" description="Helical" evidence="1">
    <location>
        <begin position="142"/>
        <end position="162"/>
    </location>
</feature>
<protein>
    <submittedName>
        <fullName evidence="3">Uncharacterized protein LOC117240122</fullName>
    </submittedName>
</protein>
<keyword evidence="1" id="KW-0812">Transmembrane</keyword>
<keyword evidence="1" id="KW-0472">Membrane</keyword>
<evidence type="ECO:0000256" key="1">
    <source>
        <dbReference type="SAM" id="Phobius"/>
    </source>
</evidence>
<dbReference type="Proteomes" id="UP000504631">
    <property type="component" value="Unplaced"/>
</dbReference>
<evidence type="ECO:0000313" key="2">
    <source>
        <dbReference type="Proteomes" id="UP000504631"/>
    </source>
</evidence>
<gene>
    <name evidence="3" type="primary">LOC117240122</name>
</gene>
<evidence type="ECO:0000313" key="3">
    <source>
        <dbReference type="RefSeq" id="XP_033361888.1"/>
    </source>
</evidence>
<reference evidence="3" key="1">
    <citation type="submission" date="2025-08" db="UniProtKB">
        <authorList>
            <consortium name="RefSeq"/>
        </authorList>
    </citation>
    <scope>IDENTIFICATION</scope>
    <source>
        <tissue evidence="3">Muscle</tissue>
    </source>
</reference>